<evidence type="ECO:0000259" key="8">
    <source>
        <dbReference type="PROSITE" id="PS50203"/>
    </source>
</evidence>
<evidence type="ECO:0000256" key="6">
    <source>
        <dbReference type="PROSITE-ProRule" id="PRU00239"/>
    </source>
</evidence>
<dbReference type="SUPFAM" id="SSF54001">
    <property type="entry name" value="Cysteine proteinases"/>
    <property type="match status" value="1"/>
</dbReference>
<dbReference type="InterPro" id="IPR033883">
    <property type="entry name" value="C2_III"/>
</dbReference>
<keyword evidence="3" id="KW-0378">Hydrolase</keyword>
<dbReference type="CDD" id="cd00044">
    <property type="entry name" value="CysPc"/>
    <property type="match status" value="1"/>
</dbReference>
<feature type="active site" evidence="5">
    <location>
        <position position="254"/>
    </location>
</feature>
<gene>
    <name evidence="9" type="ORF">TELCIR_04106</name>
</gene>
<dbReference type="InterPro" id="IPR022684">
    <property type="entry name" value="Calpain_cysteine_protease"/>
</dbReference>
<feature type="non-terminal residue" evidence="9">
    <location>
        <position position="621"/>
    </location>
</feature>
<dbReference type="FunFam" id="2.60.120.380:FF:000002">
    <property type="entry name" value="calpain-3 isoform X1"/>
    <property type="match status" value="1"/>
</dbReference>
<reference evidence="9 10" key="1">
    <citation type="submission" date="2015-09" db="EMBL/GenBank/DDBJ databases">
        <title>Draft genome of the parasitic nematode Teladorsagia circumcincta isolate WARC Sus (inbred).</title>
        <authorList>
            <person name="Mitreva M."/>
        </authorList>
    </citation>
    <scope>NUCLEOTIDE SEQUENCE [LARGE SCALE GENOMIC DNA]</scope>
    <source>
        <strain evidence="9 10">S</strain>
    </source>
</reference>
<dbReference type="CDD" id="cd00214">
    <property type="entry name" value="Calpain_III"/>
    <property type="match status" value="1"/>
</dbReference>
<dbReference type="PROSITE" id="PS00139">
    <property type="entry name" value="THIOL_PROTEASE_CYS"/>
    <property type="match status" value="1"/>
</dbReference>
<feature type="compositionally biased region" description="Basic and acidic residues" evidence="7">
    <location>
        <begin position="176"/>
        <end position="188"/>
    </location>
</feature>
<dbReference type="GO" id="GO:0005737">
    <property type="term" value="C:cytoplasm"/>
    <property type="evidence" value="ECO:0007669"/>
    <property type="project" value="TreeGrafter"/>
</dbReference>
<dbReference type="GO" id="GO:0004198">
    <property type="term" value="F:calcium-dependent cysteine-type endopeptidase activity"/>
    <property type="evidence" value="ECO:0007669"/>
    <property type="project" value="InterPro"/>
</dbReference>
<dbReference type="Gene3D" id="3.90.70.10">
    <property type="entry name" value="Cysteine proteinases"/>
    <property type="match status" value="2"/>
</dbReference>
<dbReference type="AlphaFoldDB" id="A0A2G9UUI6"/>
<dbReference type="InterPro" id="IPR038765">
    <property type="entry name" value="Papain-like_cys_pep_sf"/>
</dbReference>
<dbReference type="InterPro" id="IPR000169">
    <property type="entry name" value="Pept_cys_AS"/>
</dbReference>
<evidence type="ECO:0000256" key="7">
    <source>
        <dbReference type="SAM" id="MobiDB-lite"/>
    </source>
</evidence>
<dbReference type="GO" id="GO:0006508">
    <property type="term" value="P:proteolysis"/>
    <property type="evidence" value="ECO:0007669"/>
    <property type="project" value="UniProtKB-KW"/>
</dbReference>
<dbReference type="Pfam" id="PF00648">
    <property type="entry name" value="Peptidase_C2"/>
    <property type="match status" value="1"/>
</dbReference>
<keyword evidence="10" id="KW-1185">Reference proteome</keyword>
<dbReference type="SMART" id="SM00230">
    <property type="entry name" value="CysPc"/>
    <property type="match status" value="1"/>
</dbReference>
<protein>
    <submittedName>
        <fullName evidence="9">Calpain family cysteine protease</fullName>
    </submittedName>
</protein>
<dbReference type="InterPro" id="IPR022682">
    <property type="entry name" value="Calpain_domain_III"/>
</dbReference>
<evidence type="ECO:0000256" key="4">
    <source>
        <dbReference type="ARBA" id="ARBA00022807"/>
    </source>
</evidence>
<evidence type="ECO:0000313" key="9">
    <source>
        <dbReference type="EMBL" id="PIO73897.1"/>
    </source>
</evidence>
<dbReference type="Proteomes" id="UP000230423">
    <property type="component" value="Unassembled WGS sequence"/>
</dbReference>
<dbReference type="InterPro" id="IPR022683">
    <property type="entry name" value="Calpain_III"/>
</dbReference>
<dbReference type="EMBL" id="KZ345366">
    <property type="protein sequence ID" value="PIO73897.1"/>
    <property type="molecule type" value="Genomic_DNA"/>
</dbReference>
<evidence type="ECO:0000256" key="5">
    <source>
        <dbReference type="PIRSR" id="PIRSR622684-1"/>
    </source>
</evidence>
<dbReference type="Gene3D" id="2.60.120.380">
    <property type="match status" value="1"/>
</dbReference>
<comment type="caution">
    <text evidence="6">Lacks conserved residue(s) required for the propagation of feature annotation.</text>
</comment>
<dbReference type="PROSITE" id="PS50203">
    <property type="entry name" value="CALPAIN_CAT"/>
    <property type="match status" value="1"/>
</dbReference>
<comment type="similarity">
    <text evidence="1">Belongs to the peptidase C2 family.</text>
</comment>
<name>A0A2G9UUI6_TELCI</name>
<evidence type="ECO:0000256" key="3">
    <source>
        <dbReference type="ARBA" id="ARBA00022801"/>
    </source>
</evidence>
<dbReference type="PANTHER" id="PTHR10183:SF419">
    <property type="entry name" value="CALPAIN CLP-1"/>
    <property type="match status" value="1"/>
</dbReference>
<dbReference type="InterPro" id="IPR036213">
    <property type="entry name" value="Calpain_III_sf"/>
</dbReference>
<accession>A0A2G9UUI6</accession>
<keyword evidence="2 9" id="KW-0645">Protease</keyword>
<dbReference type="SUPFAM" id="SSF49758">
    <property type="entry name" value="Calpain large subunit, middle domain (domain III)"/>
    <property type="match status" value="1"/>
</dbReference>
<evidence type="ECO:0000256" key="1">
    <source>
        <dbReference type="ARBA" id="ARBA00007623"/>
    </source>
</evidence>
<proteinExistence type="inferred from homology"/>
<dbReference type="InterPro" id="IPR001300">
    <property type="entry name" value="Peptidase_C2_calpain_cat"/>
</dbReference>
<keyword evidence="4" id="KW-0788">Thiol protease</keyword>
<dbReference type="Pfam" id="PF01067">
    <property type="entry name" value="Calpain_III"/>
    <property type="match status" value="1"/>
</dbReference>
<feature type="domain" description="Calpain catalytic" evidence="8">
    <location>
        <begin position="199"/>
        <end position="462"/>
    </location>
</feature>
<evidence type="ECO:0000256" key="2">
    <source>
        <dbReference type="ARBA" id="ARBA00022670"/>
    </source>
</evidence>
<dbReference type="OrthoDB" id="424753at2759"/>
<dbReference type="PRINTS" id="PR00704">
    <property type="entry name" value="CALPAIN"/>
</dbReference>
<evidence type="ECO:0000313" key="10">
    <source>
        <dbReference type="Proteomes" id="UP000230423"/>
    </source>
</evidence>
<dbReference type="SMART" id="SM00720">
    <property type="entry name" value="calpain_III"/>
    <property type="match status" value="1"/>
</dbReference>
<sequence>MLKNIPQLPEKIFTLGPDADRTVENDEHYQKTTVSNEQAEQPAMGDEEVMQKVVVKEDEFSGLIGNIAGNLIRDRVGGPGGDILAGLADNVLGGGGRGGNINPNRLNGGMVNILGNLIGEAAHRFLGVDPATGRIIGAVAGNVIMGLGGKDNSLGNIGKIILDNIISGKFRRDVDPFVRPEPRPDRDGGITPIQPEKRLFEDPHFPAQDSSLFYSKRPPKRVEWLRPGEIVRDPQLITEGHSRFDVIQGELGDCWLLAAAANLTLKDELFYRVVPPDQSFTENYAGIFHFQFWQYGKWVDVVVDDRLPTSNGELLYMHSKSNNEFWSALLEKAYAKLYGSYEALKGGTTSEALEDMTGGLTEFFDLQQPPRNLMQMMMRGFEMGSLFGCSIEADPNVWEAKLPNGLVKEWNGPWSDNSSEWRSLPDNVKQDMGLKFDHDGEFWMTFEDFMRNFEKMEICNLGPDVMDEVYQMTGVRTAGMVWATNTHDGAWIRNQTADTFANNPQYRVQLTDSDPDDDDELCTVIFAVMQKYRRNLKAQGLDNVPIGFAVYDAGNVTGRLSKGFFQANKSAMRSAAFINLREMTGRFRVPPGNYVVVPSTFEPNEEAEFMLRIYTNGFIES</sequence>
<feature type="region of interest" description="Disordered" evidence="7">
    <location>
        <begin position="176"/>
        <end position="197"/>
    </location>
</feature>
<dbReference type="PANTHER" id="PTHR10183">
    <property type="entry name" value="CALPAIN"/>
    <property type="match status" value="1"/>
</dbReference>
<organism evidence="9 10">
    <name type="scientific">Teladorsagia circumcincta</name>
    <name type="common">Brown stomach worm</name>
    <name type="synonym">Ostertagia circumcincta</name>
    <dbReference type="NCBI Taxonomy" id="45464"/>
    <lineage>
        <taxon>Eukaryota</taxon>
        <taxon>Metazoa</taxon>
        <taxon>Ecdysozoa</taxon>
        <taxon>Nematoda</taxon>
        <taxon>Chromadorea</taxon>
        <taxon>Rhabditida</taxon>
        <taxon>Rhabditina</taxon>
        <taxon>Rhabditomorpha</taxon>
        <taxon>Strongyloidea</taxon>
        <taxon>Trichostrongylidae</taxon>
        <taxon>Teladorsagia</taxon>
    </lineage>
</organism>